<evidence type="ECO:0000313" key="2">
    <source>
        <dbReference type="WBParaSite" id="PTRK_0000238100.1"/>
    </source>
</evidence>
<accession>A0A0N4Z5J5</accession>
<protein>
    <submittedName>
        <fullName evidence="2">Nitrite reductase</fullName>
    </submittedName>
</protein>
<organism evidence="1 2">
    <name type="scientific">Parastrongyloides trichosuri</name>
    <name type="common">Possum-specific nematode worm</name>
    <dbReference type="NCBI Taxonomy" id="131310"/>
    <lineage>
        <taxon>Eukaryota</taxon>
        <taxon>Metazoa</taxon>
        <taxon>Ecdysozoa</taxon>
        <taxon>Nematoda</taxon>
        <taxon>Chromadorea</taxon>
        <taxon>Rhabditida</taxon>
        <taxon>Tylenchina</taxon>
        <taxon>Panagrolaimomorpha</taxon>
        <taxon>Strongyloidoidea</taxon>
        <taxon>Strongyloididae</taxon>
        <taxon>Parastrongyloides</taxon>
    </lineage>
</organism>
<dbReference type="AlphaFoldDB" id="A0A0N4Z5J5"/>
<reference evidence="2" key="1">
    <citation type="submission" date="2017-02" db="UniProtKB">
        <authorList>
            <consortium name="WormBaseParasite"/>
        </authorList>
    </citation>
    <scope>IDENTIFICATION</scope>
</reference>
<proteinExistence type="predicted"/>
<name>A0A0N4Z5J5_PARTI</name>
<keyword evidence="1" id="KW-1185">Reference proteome</keyword>
<dbReference type="Proteomes" id="UP000038045">
    <property type="component" value="Unplaced"/>
</dbReference>
<evidence type="ECO:0000313" key="1">
    <source>
        <dbReference type="Proteomes" id="UP000038045"/>
    </source>
</evidence>
<dbReference type="WBParaSite" id="PTRK_0000238100.1">
    <property type="protein sequence ID" value="PTRK_0000238100.1"/>
    <property type="gene ID" value="PTRK_0000238100"/>
</dbReference>
<sequence>GGVVGAGAVVAGGAQAAERHVARRARGRTVEVHHARADAVDEAVPELGVVADQTGGQAVFGGVGGGDGGVEGRHADDLEEGGEHLLVLDGDAGDVDDRGLHKRAGKVVDGAGGADDLGARVDALLQGRKGGGRRLFRDQRAGVGLRVAVPRRE</sequence>